<dbReference type="SUPFAM" id="SSF81296">
    <property type="entry name" value="E set domains"/>
    <property type="match status" value="2"/>
</dbReference>
<sequence>VDIFGNKLTNGGDLIIARIINGPSVGVDAINVIDNQNGTYSVRMTATRSGRYEIKISLNGLFNVFSFSPINLNVTAATPTASIKFTIQPVDKYGIYFTKSVLNFSVAVALEDNFFELKAVDNLDGSFIVQYELTKAGAYSMSIILEMNHIQGSPF</sequence>
<name>L1IZ80_GUITC</name>
<feature type="non-terminal residue" evidence="2">
    <location>
        <position position="1"/>
    </location>
</feature>
<evidence type="ECO:0000313" key="2">
    <source>
        <dbReference type="EMBL" id="EKX41551.1"/>
    </source>
</evidence>
<dbReference type="Proteomes" id="UP000011087">
    <property type="component" value="Unassembled WGS sequence"/>
</dbReference>
<dbReference type="Gene3D" id="2.60.40.10">
    <property type="entry name" value="Immunoglobulins"/>
    <property type="match status" value="2"/>
</dbReference>
<evidence type="ECO:0000313" key="4">
    <source>
        <dbReference type="Proteomes" id="UP000011087"/>
    </source>
</evidence>
<dbReference type="GeneID" id="17298299"/>
<protein>
    <submittedName>
        <fullName evidence="2 3">Uncharacterized protein</fullName>
    </submittedName>
</protein>
<dbReference type="Pfam" id="PF00630">
    <property type="entry name" value="Filamin"/>
    <property type="match status" value="2"/>
</dbReference>
<feature type="repeat" description="Filamin" evidence="1">
    <location>
        <begin position="116"/>
        <end position="155"/>
    </location>
</feature>
<dbReference type="PROSITE" id="PS50194">
    <property type="entry name" value="FILAMIN_REPEAT"/>
    <property type="match status" value="2"/>
</dbReference>
<gene>
    <name evidence="2" type="ORF">GUITHDRAFT_47433</name>
</gene>
<reference evidence="2 4" key="1">
    <citation type="journal article" date="2012" name="Nature">
        <title>Algal genomes reveal evolutionary mosaicism and the fate of nucleomorphs.</title>
        <authorList>
            <consortium name="DOE Joint Genome Institute"/>
            <person name="Curtis B.A."/>
            <person name="Tanifuji G."/>
            <person name="Burki F."/>
            <person name="Gruber A."/>
            <person name="Irimia M."/>
            <person name="Maruyama S."/>
            <person name="Arias M.C."/>
            <person name="Ball S.G."/>
            <person name="Gile G.H."/>
            <person name="Hirakawa Y."/>
            <person name="Hopkins J.F."/>
            <person name="Kuo A."/>
            <person name="Rensing S.A."/>
            <person name="Schmutz J."/>
            <person name="Symeonidi A."/>
            <person name="Elias M."/>
            <person name="Eveleigh R.J."/>
            <person name="Herman E.K."/>
            <person name="Klute M.J."/>
            <person name="Nakayama T."/>
            <person name="Obornik M."/>
            <person name="Reyes-Prieto A."/>
            <person name="Armbrust E.V."/>
            <person name="Aves S.J."/>
            <person name="Beiko R.G."/>
            <person name="Coutinho P."/>
            <person name="Dacks J.B."/>
            <person name="Durnford D.G."/>
            <person name="Fast N.M."/>
            <person name="Green B.R."/>
            <person name="Grisdale C.J."/>
            <person name="Hempel F."/>
            <person name="Henrissat B."/>
            <person name="Hoppner M.P."/>
            <person name="Ishida K."/>
            <person name="Kim E."/>
            <person name="Koreny L."/>
            <person name="Kroth P.G."/>
            <person name="Liu Y."/>
            <person name="Malik S.B."/>
            <person name="Maier U.G."/>
            <person name="McRose D."/>
            <person name="Mock T."/>
            <person name="Neilson J.A."/>
            <person name="Onodera N.T."/>
            <person name="Poole A.M."/>
            <person name="Pritham E.J."/>
            <person name="Richards T.A."/>
            <person name="Rocap G."/>
            <person name="Roy S.W."/>
            <person name="Sarai C."/>
            <person name="Schaack S."/>
            <person name="Shirato S."/>
            <person name="Slamovits C.H."/>
            <person name="Spencer D.F."/>
            <person name="Suzuki S."/>
            <person name="Worden A.Z."/>
            <person name="Zauner S."/>
            <person name="Barry K."/>
            <person name="Bell C."/>
            <person name="Bharti A.K."/>
            <person name="Crow J.A."/>
            <person name="Grimwood J."/>
            <person name="Kramer R."/>
            <person name="Lindquist E."/>
            <person name="Lucas S."/>
            <person name="Salamov A."/>
            <person name="McFadden G.I."/>
            <person name="Lane C.E."/>
            <person name="Keeling P.J."/>
            <person name="Gray M.W."/>
            <person name="Grigoriev I.V."/>
            <person name="Archibald J.M."/>
        </authorList>
    </citation>
    <scope>NUCLEOTIDE SEQUENCE</scope>
    <source>
        <strain evidence="2 4">CCMP2712</strain>
    </source>
</reference>
<reference evidence="4" key="2">
    <citation type="submission" date="2012-11" db="EMBL/GenBank/DDBJ databases">
        <authorList>
            <person name="Kuo A."/>
            <person name="Curtis B.A."/>
            <person name="Tanifuji G."/>
            <person name="Burki F."/>
            <person name="Gruber A."/>
            <person name="Irimia M."/>
            <person name="Maruyama S."/>
            <person name="Arias M.C."/>
            <person name="Ball S.G."/>
            <person name="Gile G.H."/>
            <person name="Hirakawa Y."/>
            <person name="Hopkins J.F."/>
            <person name="Rensing S.A."/>
            <person name="Schmutz J."/>
            <person name="Symeonidi A."/>
            <person name="Elias M."/>
            <person name="Eveleigh R.J."/>
            <person name="Herman E.K."/>
            <person name="Klute M.J."/>
            <person name="Nakayama T."/>
            <person name="Obornik M."/>
            <person name="Reyes-Prieto A."/>
            <person name="Armbrust E.V."/>
            <person name="Aves S.J."/>
            <person name="Beiko R.G."/>
            <person name="Coutinho P."/>
            <person name="Dacks J.B."/>
            <person name="Durnford D.G."/>
            <person name="Fast N.M."/>
            <person name="Green B.R."/>
            <person name="Grisdale C."/>
            <person name="Hempe F."/>
            <person name="Henrissat B."/>
            <person name="Hoppner M.P."/>
            <person name="Ishida K.-I."/>
            <person name="Kim E."/>
            <person name="Koreny L."/>
            <person name="Kroth P.G."/>
            <person name="Liu Y."/>
            <person name="Malik S.-B."/>
            <person name="Maier U.G."/>
            <person name="McRose D."/>
            <person name="Mock T."/>
            <person name="Neilson J.A."/>
            <person name="Onodera N.T."/>
            <person name="Poole A.M."/>
            <person name="Pritham E.J."/>
            <person name="Richards T.A."/>
            <person name="Rocap G."/>
            <person name="Roy S.W."/>
            <person name="Sarai C."/>
            <person name="Schaack S."/>
            <person name="Shirato S."/>
            <person name="Slamovits C.H."/>
            <person name="Spencer D.F."/>
            <person name="Suzuki S."/>
            <person name="Worden A.Z."/>
            <person name="Zauner S."/>
            <person name="Barry K."/>
            <person name="Bell C."/>
            <person name="Bharti A.K."/>
            <person name="Crow J.A."/>
            <person name="Grimwood J."/>
            <person name="Kramer R."/>
            <person name="Lindquist E."/>
            <person name="Lucas S."/>
            <person name="Salamov A."/>
            <person name="McFadden G.I."/>
            <person name="Lane C.E."/>
            <person name="Keeling P.J."/>
            <person name="Gray M.W."/>
            <person name="Grigoriev I.V."/>
            <person name="Archibald J.M."/>
        </authorList>
    </citation>
    <scope>NUCLEOTIDE SEQUENCE</scope>
    <source>
        <strain evidence="4">CCMP2712</strain>
    </source>
</reference>
<dbReference type="EMBL" id="JH993022">
    <property type="protein sequence ID" value="EKX41551.1"/>
    <property type="molecule type" value="Genomic_DNA"/>
</dbReference>
<dbReference type="EnsemblProtists" id="EKX41551">
    <property type="protein sequence ID" value="EKX41551"/>
    <property type="gene ID" value="GUITHDRAFT_47433"/>
</dbReference>
<organism evidence="2">
    <name type="scientific">Guillardia theta (strain CCMP2712)</name>
    <name type="common">Cryptophyte</name>
    <dbReference type="NCBI Taxonomy" id="905079"/>
    <lineage>
        <taxon>Eukaryota</taxon>
        <taxon>Cryptophyceae</taxon>
        <taxon>Pyrenomonadales</taxon>
        <taxon>Geminigeraceae</taxon>
        <taxon>Guillardia</taxon>
    </lineage>
</organism>
<evidence type="ECO:0000313" key="3">
    <source>
        <dbReference type="EnsemblProtists" id="EKX41551"/>
    </source>
</evidence>
<dbReference type="STRING" id="905079.L1IZ80"/>
<dbReference type="AlphaFoldDB" id="L1IZ80"/>
<keyword evidence="4" id="KW-1185">Reference proteome</keyword>
<dbReference type="RefSeq" id="XP_005828531.1">
    <property type="nucleotide sequence ID" value="XM_005828474.1"/>
</dbReference>
<dbReference type="KEGG" id="gtt:GUITHDRAFT_47433"/>
<dbReference type="OrthoDB" id="18740at2759"/>
<dbReference type="InterPro" id="IPR014756">
    <property type="entry name" value="Ig_E-set"/>
</dbReference>
<proteinExistence type="predicted"/>
<feature type="non-terminal residue" evidence="2">
    <location>
        <position position="155"/>
    </location>
</feature>
<dbReference type="InterPro" id="IPR017868">
    <property type="entry name" value="Filamin/ABP280_repeat-like"/>
</dbReference>
<accession>L1IZ80</accession>
<dbReference type="PaxDb" id="55529-EKX41551"/>
<dbReference type="HOGENOM" id="CLU_1700145_0_0_1"/>
<feature type="repeat" description="Filamin" evidence="1">
    <location>
        <begin position="1"/>
        <end position="74"/>
    </location>
</feature>
<dbReference type="InterPro" id="IPR013783">
    <property type="entry name" value="Ig-like_fold"/>
</dbReference>
<evidence type="ECO:0000256" key="1">
    <source>
        <dbReference type="PROSITE-ProRule" id="PRU00087"/>
    </source>
</evidence>
<reference evidence="3" key="3">
    <citation type="submission" date="2016-03" db="UniProtKB">
        <authorList>
            <consortium name="EnsemblProtists"/>
        </authorList>
    </citation>
    <scope>IDENTIFICATION</scope>
</reference>